<protein>
    <submittedName>
        <fullName evidence="2">Response regulator of the LytR/AlgR family</fullName>
    </submittedName>
</protein>
<accession>A0A4P8IG72</accession>
<organism evidence="2 3">
    <name type="scientific">Anaerostipes rhamnosivorans</name>
    <dbReference type="NCBI Taxonomy" id="1229621"/>
    <lineage>
        <taxon>Bacteria</taxon>
        <taxon>Bacillati</taxon>
        <taxon>Bacillota</taxon>
        <taxon>Clostridia</taxon>
        <taxon>Lachnospirales</taxon>
        <taxon>Lachnospiraceae</taxon>
        <taxon>Anaerostipes</taxon>
    </lineage>
</organism>
<sequence>MKIRIEIDENLAEEEVVIRCQNLDDKIRKVQNAVQETVSKMQTIVFSKGEQEYYFPLSKVLFFETDGNTIHVHTADDIYETRYRLYELEEMLPGSFMRISKSAVVNTHKIYSISRGLSASGVIQFENTHKQVYVSRLYLKPLKQKLEEKRIGK</sequence>
<evidence type="ECO:0000313" key="2">
    <source>
        <dbReference type="EMBL" id="QCP34139.1"/>
    </source>
</evidence>
<dbReference type="GO" id="GO:0000156">
    <property type="term" value="F:phosphorelay response regulator activity"/>
    <property type="evidence" value="ECO:0007669"/>
    <property type="project" value="InterPro"/>
</dbReference>
<name>A0A4P8IG72_9FIRM</name>
<reference evidence="2 3" key="1">
    <citation type="submission" date="2019-05" db="EMBL/GenBank/DDBJ databases">
        <title>Complete genome sequencing of Anaerostipes rhamnosivorans.</title>
        <authorList>
            <person name="Bui T.P.N."/>
            <person name="de Vos W.M."/>
        </authorList>
    </citation>
    <scope>NUCLEOTIDE SEQUENCE [LARGE SCALE GENOMIC DNA]</scope>
    <source>
        <strain evidence="2 3">1y2</strain>
    </source>
</reference>
<feature type="domain" description="HTH LytTR-type" evidence="1">
    <location>
        <begin position="44"/>
        <end position="148"/>
    </location>
</feature>
<evidence type="ECO:0000313" key="3">
    <source>
        <dbReference type="Proteomes" id="UP000298653"/>
    </source>
</evidence>
<dbReference type="InterPro" id="IPR046947">
    <property type="entry name" value="LytR-like"/>
</dbReference>
<dbReference type="Pfam" id="PF04397">
    <property type="entry name" value="LytTR"/>
    <property type="match status" value="1"/>
</dbReference>
<dbReference type="PANTHER" id="PTHR37299">
    <property type="entry name" value="TRANSCRIPTIONAL REGULATOR-RELATED"/>
    <property type="match status" value="1"/>
</dbReference>
<dbReference type="AlphaFoldDB" id="A0A4P8IG72"/>
<dbReference type="OrthoDB" id="9808614at2"/>
<dbReference type="Proteomes" id="UP000298653">
    <property type="component" value="Chromosome"/>
</dbReference>
<dbReference type="SMART" id="SM00850">
    <property type="entry name" value="LytTR"/>
    <property type="match status" value="1"/>
</dbReference>
<proteinExistence type="predicted"/>
<dbReference type="PROSITE" id="PS50930">
    <property type="entry name" value="HTH_LYTTR"/>
    <property type="match status" value="1"/>
</dbReference>
<dbReference type="Gene3D" id="2.40.50.1020">
    <property type="entry name" value="LytTr DNA-binding domain"/>
    <property type="match status" value="1"/>
</dbReference>
<dbReference type="GO" id="GO:0003677">
    <property type="term" value="F:DNA binding"/>
    <property type="evidence" value="ECO:0007669"/>
    <property type="project" value="InterPro"/>
</dbReference>
<dbReference type="InterPro" id="IPR007492">
    <property type="entry name" value="LytTR_DNA-bd_dom"/>
</dbReference>
<dbReference type="EMBL" id="CP040058">
    <property type="protein sequence ID" value="QCP34139.1"/>
    <property type="molecule type" value="Genomic_DNA"/>
</dbReference>
<dbReference type="RefSeq" id="WP_137327719.1">
    <property type="nucleotide sequence ID" value="NZ_CP040058.1"/>
</dbReference>
<keyword evidence="3" id="KW-1185">Reference proteome</keyword>
<gene>
    <name evidence="2" type="ORF">AR1Y2_0685</name>
</gene>
<dbReference type="PANTHER" id="PTHR37299:SF4">
    <property type="entry name" value="TRANSCRIPTIONAL REGULATOR"/>
    <property type="match status" value="1"/>
</dbReference>
<dbReference type="KEGG" id="arf:AR1Y2_0685"/>
<evidence type="ECO:0000259" key="1">
    <source>
        <dbReference type="PROSITE" id="PS50930"/>
    </source>
</evidence>